<feature type="domain" description="Reverse transcriptase" evidence="15">
    <location>
        <begin position="1"/>
        <end position="257"/>
    </location>
</feature>
<dbReference type="InterPro" id="IPR001584">
    <property type="entry name" value="Integrase_cat-core"/>
</dbReference>
<evidence type="ECO:0000256" key="6">
    <source>
        <dbReference type="ARBA" id="ARBA00022750"/>
    </source>
</evidence>
<dbReference type="PANTHER" id="PTHR37984:SF5">
    <property type="entry name" value="PROTEIN NYNRIN-LIKE"/>
    <property type="match status" value="1"/>
</dbReference>
<dbReference type="Pfam" id="PF17921">
    <property type="entry name" value="Integrase_H2C2"/>
    <property type="match status" value="1"/>
</dbReference>
<dbReference type="FunFam" id="3.30.70.270:FF:000003">
    <property type="entry name" value="Transposon Ty3-G Gag-Pol polyprotein"/>
    <property type="match status" value="1"/>
</dbReference>
<feature type="domain" description="Integrase catalytic" evidence="16">
    <location>
        <begin position="616"/>
        <end position="740"/>
    </location>
</feature>
<keyword evidence="3" id="KW-0548">Nucleotidyltransferase</keyword>
<protein>
    <recommendedName>
        <fullName evidence="18">Integrase catalytic domain-containing protein</fullName>
    </recommendedName>
</protein>
<dbReference type="SUPFAM" id="SSF53098">
    <property type="entry name" value="Ribonuclease H-like"/>
    <property type="match status" value="1"/>
</dbReference>
<dbReference type="FunFam" id="3.10.10.10:FF:000002">
    <property type="entry name" value="Retrovirus-related Pol polyprotein from transposon 17.6-like protein"/>
    <property type="match status" value="1"/>
</dbReference>
<dbReference type="Gene3D" id="3.10.10.10">
    <property type="entry name" value="HIV Type 1 Reverse Transcriptase, subunit A, domain 1"/>
    <property type="match status" value="2"/>
</dbReference>
<sequence>MPRGLISALQARRLLKRGCQGFLAHVRELDSQVREPASVPVVREFPDVFPDELPGLPPAREIEFEIELMPGTRPISIPPYRMAPAELKELKEQLQELVDKGFIRPSTSPWGAPALFVKKKDGSLRLSIDYRQLNKVTTKNKYPLPRINDLFDQLAGADVPKTAFRTRYGYYEFLVMPFGLTNAPTAFMDLMNRVFSQYLDHFVIVFIDDILVYSRNAEEHAHHLRMVMQTLRERGLYAKFSKCEFWLRSISFLGHVVSEQGIEVDPNKVETVANWPRPITVTEIKGFLGLAGYYRRFVQDFSKTAASMTRLTKKNQRFVWSEQCEESFEELKKRLTSAPMLALPSSNEYFTVFCDASRVGLGCVLMQNERVIAYASRQLKKHELNYPTHDLEMAVVIFALKMWRHYLYGVKCEIFTDHKSLQYILSQRELNLRQRRWVELLSDYDCKIQYHPGKANVVADALSRKSLGSLSHISAERRPVVREFYKLINEGLQLEFSGTGALIAQMRVTPVFLEQLVKIAKTVQSDKNEEFRFDSKGILRYGNRICVPDDVSLKGDIMREAHNARYSVHPGATKMYQDLKRVYWWPAMKREVAQFVSACEVCQRVKLEHQKPARMLNPLPIPEWKWENIAMDFVVGLPATSNRLDSIWVIVDRLTKSAHFIPIRSGYYVDKLAQVYVEEAVRLHGAPVSIVSDREPQFTSRFWRSLQNAMGIRLDFSTAFHPQTDGQSERTIQTIEDMLRIQHLPLVEFAYNNSYHASIGMAPYEALYGRKCRSPVCWEEVGERALAGPELVEITSRVVPIIRERIKTTVSRQKSYADVRRKLVEFQEGYMVLLKVSPMKGVIRFGKKGKLAPRYIGPFEILQKIGNVSYKLDLPASMERIHPIFHVSMLRKFVSDPGKGINITIRTKHNTKP</sequence>
<dbReference type="PROSITE" id="PS50994">
    <property type="entry name" value="INTEGRASE"/>
    <property type="match status" value="1"/>
</dbReference>
<dbReference type="GO" id="GO:0006508">
    <property type="term" value="P:proteolysis"/>
    <property type="evidence" value="ECO:0007669"/>
    <property type="project" value="UniProtKB-KW"/>
</dbReference>
<dbReference type="SUPFAM" id="SSF56672">
    <property type="entry name" value="DNA/RNA polymerases"/>
    <property type="match status" value="1"/>
</dbReference>
<evidence type="ECO:0000256" key="14">
    <source>
        <dbReference type="ARBA" id="ARBA00023172"/>
    </source>
</evidence>
<keyword evidence="14" id="KW-0233">DNA recombination</keyword>
<dbReference type="EMBL" id="CM004403">
    <property type="protein sequence ID" value="OAY24436.1"/>
    <property type="molecule type" value="Genomic_DNA"/>
</dbReference>
<dbReference type="CDD" id="cd09274">
    <property type="entry name" value="RNase_HI_RT_Ty3"/>
    <property type="match status" value="1"/>
</dbReference>
<keyword evidence="2" id="KW-0808">Transferase</keyword>
<dbReference type="CDD" id="cd01647">
    <property type="entry name" value="RT_LTR"/>
    <property type="match status" value="1"/>
</dbReference>
<dbReference type="GO" id="GO:0004519">
    <property type="term" value="F:endonuclease activity"/>
    <property type="evidence" value="ECO:0007669"/>
    <property type="project" value="UniProtKB-KW"/>
</dbReference>
<dbReference type="Pfam" id="PF24626">
    <property type="entry name" value="SH3_Tf2-1"/>
    <property type="match status" value="1"/>
</dbReference>
<dbReference type="Gene3D" id="3.30.70.270">
    <property type="match status" value="3"/>
</dbReference>
<dbReference type="Gene3D" id="1.10.340.70">
    <property type="match status" value="1"/>
</dbReference>
<dbReference type="InterPro" id="IPR012337">
    <property type="entry name" value="RNaseH-like_sf"/>
</dbReference>
<keyword evidence="5" id="KW-0479">Metal-binding</keyword>
<keyword evidence="6" id="KW-0064">Aspartyl protease</keyword>
<evidence type="ECO:0000256" key="13">
    <source>
        <dbReference type="ARBA" id="ARBA00023125"/>
    </source>
</evidence>
<proteinExistence type="predicted"/>
<dbReference type="InterPro" id="IPR043128">
    <property type="entry name" value="Rev_trsase/Diguanyl_cyclase"/>
</dbReference>
<dbReference type="GO" id="GO:0004190">
    <property type="term" value="F:aspartic-type endopeptidase activity"/>
    <property type="evidence" value="ECO:0007669"/>
    <property type="project" value="UniProtKB-KW"/>
</dbReference>
<evidence type="ECO:0008006" key="18">
    <source>
        <dbReference type="Google" id="ProtNLM"/>
    </source>
</evidence>
<gene>
    <name evidence="17" type="ORF">MANES_17G015900</name>
</gene>
<evidence type="ECO:0000256" key="7">
    <source>
        <dbReference type="ARBA" id="ARBA00022759"/>
    </source>
</evidence>
<keyword evidence="10" id="KW-0229">DNA integration</keyword>
<dbReference type="PANTHER" id="PTHR37984">
    <property type="entry name" value="PROTEIN CBG26694"/>
    <property type="match status" value="1"/>
</dbReference>
<keyword evidence="13" id="KW-0238">DNA-binding</keyword>
<evidence type="ECO:0000256" key="8">
    <source>
        <dbReference type="ARBA" id="ARBA00022801"/>
    </source>
</evidence>
<keyword evidence="4" id="KW-0540">Nuclease</keyword>
<dbReference type="InterPro" id="IPR050951">
    <property type="entry name" value="Retrovirus_Pol_polyprotein"/>
</dbReference>
<dbReference type="GO" id="GO:0015074">
    <property type="term" value="P:DNA integration"/>
    <property type="evidence" value="ECO:0007669"/>
    <property type="project" value="UniProtKB-KW"/>
</dbReference>
<keyword evidence="8" id="KW-0378">Hydrolase</keyword>
<dbReference type="Gene3D" id="3.30.420.10">
    <property type="entry name" value="Ribonuclease H-like superfamily/Ribonuclease H"/>
    <property type="match status" value="1"/>
</dbReference>
<dbReference type="InterPro" id="IPR041588">
    <property type="entry name" value="Integrase_H2C2"/>
</dbReference>
<dbReference type="GO" id="GO:0046872">
    <property type="term" value="F:metal ion binding"/>
    <property type="evidence" value="ECO:0007669"/>
    <property type="project" value="UniProtKB-KW"/>
</dbReference>
<dbReference type="InterPro" id="IPR036397">
    <property type="entry name" value="RNaseH_sf"/>
</dbReference>
<keyword evidence="12" id="KW-0239">DNA-directed DNA polymerase</keyword>
<evidence type="ECO:0000259" key="16">
    <source>
        <dbReference type="PROSITE" id="PS50994"/>
    </source>
</evidence>
<dbReference type="FunFam" id="3.30.70.270:FF:000020">
    <property type="entry name" value="Transposon Tf2-6 polyprotein-like Protein"/>
    <property type="match status" value="1"/>
</dbReference>
<dbReference type="InterPro" id="IPR043502">
    <property type="entry name" value="DNA/RNA_pol_sf"/>
</dbReference>
<evidence type="ECO:0000256" key="3">
    <source>
        <dbReference type="ARBA" id="ARBA00022695"/>
    </source>
</evidence>
<evidence type="ECO:0000256" key="1">
    <source>
        <dbReference type="ARBA" id="ARBA00022670"/>
    </source>
</evidence>
<dbReference type="Pfam" id="PF00078">
    <property type="entry name" value="RVT_1"/>
    <property type="match status" value="1"/>
</dbReference>
<keyword evidence="1" id="KW-0645">Protease</keyword>
<organism evidence="17">
    <name type="scientific">Manihot esculenta</name>
    <name type="common">Cassava</name>
    <name type="synonym">Jatropha manihot</name>
    <dbReference type="NCBI Taxonomy" id="3983"/>
    <lineage>
        <taxon>Eukaryota</taxon>
        <taxon>Viridiplantae</taxon>
        <taxon>Streptophyta</taxon>
        <taxon>Embryophyta</taxon>
        <taxon>Tracheophyta</taxon>
        <taxon>Spermatophyta</taxon>
        <taxon>Magnoliopsida</taxon>
        <taxon>eudicotyledons</taxon>
        <taxon>Gunneridae</taxon>
        <taxon>Pentapetalae</taxon>
        <taxon>rosids</taxon>
        <taxon>fabids</taxon>
        <taxon>Malpighiales</taxon>
        <taxon>Euphorbiaceae</taxon>
        <taxon>Crotonoideae</taxon>
        <taxon>Manihoteae</taxon>
        <taxon>Manihot</taxon>
    </lineage>
</organism>
<name>A0A2C9U445_MANES</name>
<dbReference type="InterPro" id="IPR041373">
    <property type="entry name" value="RT_RNaseH"/>
</dbReference>
<reference evidence="17" key="1">
    <citation type="submission" date="2016-02" db="EMBL/GenBank/DDBJ databases">
        <title>WGS assembly of Manihot esculenta.</title>
        <authorList>
            <person name="Bredeson J.V."/>
            <person name="Prochnik S.E."/>
            <person name="Lyons J.B."/>
            <person name="Schmutz J."/>
            <person name="Grimwood J."/>
            <person name="Vrebalov J."/>
            <person name="Bart R.S."/>
            <person name="Amuge T."/>
            <person name="Ferguson M.E."/>
            <person name="Green R."/>
            <person name="Putnam N."/>
            <person name="Stites J."/>
            <person name="Rounsley S."/>
            <person name="Rokhsar D.S."/>
        </authorList>
    </citation>
    <scope>NUCLEOTIDE SEQUENCE [LARGE SCALE GENOMIC DNA]</scope>
    <source>
        <tissue evidence="17">Leaf</tissue>
    </source>
</reference>
<dbReference type="Pfam" id="PF17917">
    <property type="entry name" value="RT_RNaseH"/>
    <property type="match status" value="1"/>
</dbReference>
<dbReference type="GO" id="GO:0003964">
    <property type="term" value="F:RNA-directed DNA polymerase activity"/>
    <property type="evidence" value="ECO:0007669"/>
    <property type="project" value="UniProtKB-KW"/>
</dbReference>
<evidence type="ECO:0000256" key="5">
    <source>
        <dbReference type="ARBA" id="ARBA00022723"/>
    </source>
</evidence>
<dbReference type="PROSITE" id="PS50878">
    <property type="entry name" value="RT_POL"/>
    <property type="match status" value="1"/>
</dbReference>
<evidence type="ECO:0000256" key="9">
    <source>
        <dbReference type="ARBA" id="ARBA00022842"/>
    </source>
</evidence>
<keyword evidence="11" id="KW-0695">RNA-directed DNA polymerase</keyword>
<dbReference type="GO" id="GO:0006310">
    <property type="term" value="P:DNA recombination"/>
    <property type="evidence" value="ECO:0007669"/>
    <property type="project" value="UniProtKB-KW"/>
</dbReference>
<dbReference type="AlphaFoldDB" id="A0A2C9U445"/>
<dbReference type="InterPro" id="IPR056924">
    <property type="entry name" value="SH3_Tf2-1"/>
</dbReference>
<evidence type="ECO:0000256" key="12">
    <source>
        <dbReference type="ARBA" id="ARBA00022932"/>
    </source>
</evidence>
<evidence type="ECO:0000259" key="15">
    <source>
        <dbReference type="PROSITE" id="PS50878"/>
    </source>
</evidence>
<evidence type="ECO:0000256" key="4">
    <source>
        <dbReference type="ARBA" id="ARBA00022722"/>
    </source>
</evidence>
<evidence type="ECO:0000256" key="11">
    <source>
        <dbReference type="ARBA" id="ARBA00022918"/>
    </source>
</evidence>
<dbReference type="GO" id="GO:0003677">
    <property type="term" value="F:DNA binding"/>
    <property type="evidence" value="ECO:0007669"/>
    <property type="project" value="UniProtKB-KW"/>
</dbReference>
<keyword evidence="7" id="KW-0255">Endonuclease</keyword>
<keyword evidence="9" id="KW-0460">Magnesium</keyword>
<evidence type="ECO:0000256" key="10">
    <source>
        <dbReference type="ARBA" id="ARBA00022908"/>
    </source>
</evidence>
<dbReference type="InterPro" id="IPR000477">
    <property type="entry name" value="RT_dom"/>
</dbReference>
<evidence type="ECO:0000313" key="17">
    <source>
        <dbReference type="EMBL" id="OAY24436.1"/>
    </source>
</evidence>
<evidence type="ECO:0000256" key="2">
    <source>
        <dbReference type="ARBA" id="ARBA00022679"/>
    </source>
</evidence>
<dbReference type="GO" id="GO:0003887">
    <property type="term" value="F:DNA-directed DNA polymerase activity"/>
    <property type="evidence" value="ECO:0007669"/>
    <property type="project" value="UniProtKB-KW"/>
</dbReference>
<accession>A0A2C9U445</accession>